<protein>
    <submittedName>
        <fullName evidence="2">Uncharacterized protein</fullName>
    </submittedName>
</protein>
<organism evidence="2 3">
    <name type="scientific">Prorocentrum cordatum</name>
    <dbReference type="NCBI Taxonomy" id="2364126"/>
    <lineage>
        <taxon>Eukaryota</taxon>
        <taxon>Sar</taxon>
        <taxon>Alveolata</taxon>
        <taxon>Dinophyceae</taxon>
        <taxon>Prorocentrales</taxon>
        <taxon>Prorocentraceae</taxon>
        <taxon>Prorocentrum</taxon>
    </lineage>
</organism>
<gene>
    <name evidence="2" type="ORF">PCOR1329_LOCUS19082</name>
</gene>
<sequence>MEARRWAASSARTLARRLRRQRREELGGTRASALAHRVQTLRFALAEHWRLGDVLGCRSPTMAEALEAARVVGLPQECLQTAEEALGAGNWARHAGPPNAAGRPPPMPSGTSSDFLEKVLKVQSLPLNADAVAFSCWAPGGWGKAVQEGLYEEGDADAIVEEGAEQAYTQSDVDIQCVGAEQAAAKVAGADVGAAQEGRLMVNGGRSGANLAEGTGEAGAPACAVCDSEAGLEGGVEEMSNEKEAGVAMQRGWWAARARVSRAWLGAKASESNDMVELEAQGVEGFAASEGKGIDAQKVRRLLTGKEMSNEKEADMAMQRGWWAARARISRARLGAKASESKDLAELEAQGVEGFAASEGKGIDAQNVRCLLTGKVRE</sequence>
<proteinExistence type="predicted"/>
<evidence type="ECO:0000256" key="1">
    <source>
        <dbReference type="SAM" id="MobiDB-lite"/>
    </source>
</evidence>
<comment type="caution">
    <text evidence="2">The sequence shown here is derived from an EMBL/GenBank/DDBJ whole genome shotgun (WGS) entry which is preliminary data.</text>
</comment>
<name>A0ABN9RAL7_9DINO</name>
<reference evidence="2" key="1">
    <citation type="submission" date="2023-10" db="EMBL/GenBank/DDBJ databases">
        <authorList>
            <person name="Chen Y."/>
            <person name="Shah S."/>
            <person name="Dougan E. K."/>
            <person name="Thang M."/>
            <person name="Chan C."/>
        </authorList>
    </citation>
    <scope>NUCLEOTIDE SEQUENCE [LARGE SCALE GENOMIC DNA]</scope>
</reference>
<evidence type="ECO:0000313" key="2">
    <source>
        <dbReference type="EMBL" id="CAK0815972.1"/>
    </source>
</evidence>
<feature type="region of interest" description="Disordered" evidence="1">
    <location>
        <begin position="91"/>
        <end position="111"/>
    </location>
</feature>
<dbReference type="EMBL" id="CAUYUJ010006058">
    <property type="protein sequence ID" value="CAK0815972.1"/>
    <property type="molecule type" value="Genomic_DNA"/>
</dbReference>
<accession>A0ABN9RAL7</accession>
<keyword evidence="3" id="KW-1185">Reference proteome</keyword>
<dbReference type="Proteomes" id="UP001189429">
    <property type="component" value="Unassembled WGS sequence"/>
</dbReference>
<evidence type="ECO:0000313" key="3">
    <source>
        <dbReference type="Proteomes" id="UP001189429"/>
    </source>
</evidence>
<feature type="compositionally biased region" description="Low complexity" evidence="1">
    <location>
        <begin position="92"/>
        <end position="102"/>
    </location>
</feature>